<evidence type="ECO:0000259" key="5">
    <source>
        <dbReference type="Pfam" id="PF06722"/>
    </source>
</evidence>
<dbReference type="InterPro" id="IPR010610">
    <property type="entry name" value="EryCIII-like_C"/>
</dbReference>
<dbReference type="PANTHER" id="PTHR48050:SF13">
    <property type="entry name" value="STEROL 3-BETA-GLUCOSYLTRANSFERASE UGT80A2"/>
    <property type="match status" value="1"/>
</dbReference>
<comment type="similarity">
    <text evidence="1">Belongs to the glycosyltransferase 28 family.</text>
</comment>
<organism evidence="7 8">
    <name type="scientific">Nocardiopsis tropica</name>
    <dbReference type="NCBI Taxonomy" id="109330"/>
    <lineage>
        <taxon>Bacteria</taxon>
        <taxon>Bacillati</taxon>
        <taxon>Actinomycetota</taxon>
        <taxon>Actinomycetes</taxon>
        <taxon>Streptosporangiales</taxon>
        <taxon>Nocardiopsidaceae</taxon>
        <taxon>Nocardiopsis</taxon>
    </lineage>
</organism>
<reference evidence="7 8" key="1">
    <citation type="submission" date="2023-07" db="EMBL/GenBank/DDBJ databases">
        <authorList>
            <person name="Girao M."/>
            <person name="Carvalho M.F."/>
        </authorList>
    </citation>
    <scope>NUCLEOTIDE SEQUENCE [LARGE SCALE GENOMIC DNA]</scope>
    <source>
        <strain evidence="7 8">66/93</strain>
    </source>
</reference>
<evidence type="ECO:0000256" key="3">
    <source>
        <dbReference type="ARBA" id="ARBA00022679"/>
    </source>
</evidence>
<comment type="caution">
    <text evidence="7">The sequence shown here is derived from an EMBL/GenBank/DDBJ whole genome shotgun (WGS) entry which is preliminary data.</text>
</comment>
<evidence type="ECO:0000313" key="7">
    <source>
        <dbReference type="EMBL" id="MEE2052803.1"/>
    </source>
</evidence>
<evidence type="ECO:0000313" key="8">
    <source>
        <dbReference type="Proteomes" id="UP001348641"/>
    </source>
</evidence>
<sequence length="428" mass="46995">MRVLVVSQAEKTHMLGLIPQAWALRAAGHEVRVASQPALLRAVSRTGLPAVPVGRDHLFHQLLTTMRGLGFGDTGGFDMARSDPEAQGLDYLLDGYRQFVRLWWHPVNAPMLDDLADFCRWWRPDLVLWEPTTFAAPVAARASGAAHARVLWGMDVFSRTRRRFLGRLAELPAGDREDPLAEWLESSAARVGTDFSEELVSGQATLDPYPAGLRLAPEAGIRHLPLRYVPYNGPAVVPDWLRAPGRRRRVCLTLGSGPSERFDDRYRLPLGELLESIAELDVEVVATLSADQSAGLGRVPGNVRVVEHVPLHALMPRCSAVVHHGGAGTFCTAVFHGVPQLILPEFAMAQYAFDEPLLAAHVTELEGGLTLEGAHLTGKEVTRQVGRLLDEPRFAEGARRLSERAREMPSPADLVPVLEGLAAEHRRV</sequence>
<name>A0ABU7KU35_9ACTN</name>
<evidence type="ECO:0000259" key="6">
    <source>
        <dbReference type="Pfam" id="PF21036"/>
    </source>
</evidence>
<dbReference type="CDD" id="cd03784">
    <property type="entry name" value="GT1_Gtf-like"/>
    <property type="match status" value="1"/>
</dbReference>
<feature type="domain" description="Erythromycin biosynthesis protein CIII-like N-terminal" evidence="6">
    <location>
        <begin position="22"/>
        <end position="255"/>
    </location>
</feature>
<proteinExistence type="inferred from homology"/>
<dbReference type="InterPro" id="IPR030953">
    <property type="entry name" value="Glycosyl_450act"/>
</dbReference>
<dbReference type="NCBIfam" id="TIGR04516">
    <property type="entry name" value="glycosyl_450act"/>
    <property type="match status" value="1"/>
</dbReference>
<dbReference type="Proteomes" id="UP001348641">
    <property type="component" value="Unassembled WGS sequence"/>
</dbReference>
<keyword evidence="3" id="KW-0808">Transferase</keyword>
<evidence type="ECO:0000256" key="1">
    <source>
        <dbReference type="ARBA" id="ARBA00006962"/>
    </source>
</evidence>
<dbReference type="EMBL" id="JAUUCC010000054">
    <property type="protein sequence ID" value="MEE2052803.1"/>
    <property type="molecule type" value="Genomic_DNA"/>
</dbReference>
<keyword evidence="2" id="KW-0328">Glycosyltransferase</keyword>
<dbReference type="Gene3D" id="3.40.50.2000">
    <property type="entry name" value="Glycogen Phosphorylase B"/>
    <property type="match status" value="2"/>
</dbReference>
<dbReference type="InterPro" id="IPR048284">
    <property type="entry name" value="EryCIII-like_N"/>
</dbReference>
<evidence type="ECO:0000256" key="4">
    <source>
        <dbReference type="ARBA" id="ARBA00023194"/>
    </source>
</evidence>
<keyword evidence="4" id="KW-0045">Antibiotic biosynthesis</keyword>
<protein>
    <submittedName>
        <fullName evidence="7">Activator-dependent family glycosyltransferase</fullName>
    </submittedName>
</protein>
<dbReference type="RefSeq" id="WP_330159803.1">
    <property type="nucleotide sequence ID" value="NZ_BAAAJA010000005.1"/>
</dbReference>
<dbReference type="PANTHER" id="PTHR48050">
    <property type="entry name" value="STEROL 3-BETA-GLUCOSYLTRANSFERASE"/>
    <property type="match status" value="1"/>
</dbReference>
<dbReference type="Pfam" id="PF21036">
    <property type="entry name" value="EryCIII-like_N"/>
    <property type="match status" value="1"/>
</dbReference>
<dbReference type="Pfam" id="PF06722">
    <property type="entry name" value="EryCIII-like_C"/>
    <property type="match status" value="1"/>
</dbReference>
<dbReference type="InterPro" id="IPR002213">
    <property type="entry name" value="UDP_glucos_trans"/>
</dbReference>
<evidence type="ECO:0000256" key="2">
    <source>
        <dbReference type="ARBA" id="ARBA00022676"/>
    </source>
</evidence>
<gene>
    <name evidence="7" type="ORF">Q8A49_20070</name>
</gene>
<accession>A0ABU7KU35</accession>
<feature type="domain" description="Erythromycin biosynthesis protein CIII-like C-terminal" evidence="5">
    <location>
        <begin position="272"/>
        <end position="420"/>
    </location>
</feature>
<dbReference type="InterPro" id="IPR050426">
    <property type="entry name" value="Glycosyltransferase_28"/>
</dbReference>
<dbReference type="SUPFAM" id="SSF53756">
    <property type="entry name" value="UDP-Glycosyltransferase/glycogen phosphorylase"/>
    <property type="match status" value="1"/>
</dbReference>